<proteinExistence type="predicted"/>
<sequence>MSDWVNPTIVTPEMERITSAGRSLSHLRMFDVATLTTWVQQNPREAYVLGLVVGLGQEKLKNRLREAFGTTGWVKLAREKPQDLITWFIATFELDRLLTEQLGRTYSFGDVLVARAGTRVTAAQAGKSGRKLEDLIEEIAIDLSLPYATRGRFIGRNLLTAPCFGDLPRVDIAIR</sequence>
<protein>
    <submittedName>
        <fullName evidence="1">Uncharacterized protein</fullName>
    </submittedName>
</protein>
<reference evidence="1" key="1">
    <citation type="journal article" date="2021" name="Nat. Microbiol.">
        <title>Cocultivation of an ultrasmall environmental parasitic bacterium with lytic ability against bacteria associated with wastewater foams.</title>
        <authorList>
            <person name="Batinovic S."/>
            <person name="Rose J.J.A."/>
            <person name="Ratcliffe J."/>
            <person name="Seviour R.J."/>
            <person name="Petrovski S."/>
        </authorList>
    </citation>
    <scope>NUCLEOTIDE SEQUENCE</scope>
    <source>
        <strain evidence="1">CON9</strain>
    </source>
</reference>
<gene>
    <name evidence="1" type="ORF">GII31_20725</name>
</gene>
<name>A0ABX6IPA0_9ACTN</name>
<dbReference type="RefSeq" id="WP_260840170.1">
    <property type="nucleotide sequence ID" value="NZ_CP045809.1"/>
</dbReference>
<organism evidence="1 2">
    <name type="scientific">Gordonia pseudamarae</name>
    <dbReference type="NCBI Taxonomy" id="2831662"/>
    <lineage>
        <taxon>Bacteria</taxon>
        <taxon>Bacillati</taxon>
        <taxon>Actinomycetota</taxon>
        <taxon>Actinomycetes</taxon>
        <taxon>Mycobacteriales</taxon>
        <taxon>Gordoniaceae</taxon>
        <taxon>Gordonia</taxon>
    </lineage>
</organism>
<accession>A0ABX6IPA0</accession>
<evidence type="ECO:0000313" key="2">
    <source>
        <dbReference type="Proteomes" id="UP001059836"/>
    </source>
</evidence>
<evidence type="ECO:0000313" key="1">
    <source>
        <dbReference type="EMBL" id="QHN36958.1"/>
    </source>
</evidence>
<keyword evidence="2" id="KW-1185">Reference proteome</keyword>
<dbReference type="EMBL" id="CP045809">
    <property type="protein sequence ID" value="QHN36958.1"/>
    <property type="molecule type" value="Genomic_DNA"/>
</dbReference>
<dbReference type="Proteomes" id="UP001059836">
    <property type="component" value="Chromosome"/>
</dbReference>